<dbReference type="AlphaFoldDB" id="A0A5C5WQ66"/>
<dbReference type="OrthoDB" id="272082at2"/>
<dbReference type="EMBL" id="SJPI01000001">
    <property type="protein sequence ID" value="TWT52667.1"/>
    <property type="molecule type" value="Genomic_DNA"/>
</dbReference>
<evidence type="ECO:0000313" key="1">
    <source>
        <dbReference type="EMBL" id="TWT52667.1"/>
    </source>
</evidence>
<name>A0A5C5WQ66_9BACT</name>
<sequence>MKLRSLSMSFIVCRAYTLVLVAWCLCVGVGSIALATGKANADSQSGSGSSTVDVTEWEVEEVDLVELNHFVDEDGREVFRQVIFYDWSKTDRRFHVRGWRLIKDESQLPLRRWKPARYEIRWHENASCRQVNASQLRETWTQQDPERVNRAFLPEDQRIPLFAKQKDSGVR</sequence>
<dbReference type="RefSeq" id="WP_146513003.1">
    <property type="nucleotide sequence ID" value="NZ_SJPI01000001.1"/>
</dbReference>
<organism evidence="1 2">
    <name type="scientific">Rubripirellula amarantea</name>
    <dbReference type="NCBI Taxonomy" id="2527999"/>
    <lineage>
        <taxon>Bacteria</taxon>
        <taxon>Pseudomonadati</taxon>
        <taxon>Planctomycetota</taxon>
        <taxon>Planctomycetia</taxon>
        <taxon>Pirellulales</taxon>
        <taxon>Pirellulaceae</taxon>
        <taxon>Rubripirellula</taxon>
    </lineage>
</organism>
<comment type="caution">
    <text evidence="1">The sequence shown here is derived from an EMBL/GenBank/DDBJ whole genome shotgun (WGS) entry which is preliminary data.</text>
</comment>
<dbReference type="Proteomes" id="UP000316598">
    <property type="component" value="Unassembled WGS sequence"/>
</dbReference>
<protein>
    <submittedName>
        <fullName evidence="1">Uncharacterized protein</fullName>
    </submittedName>
</protein>
<accession>A0A5C5WQ66</accession>
<reference evidence="1 2" key="1">
    <citation type="submission" date="2019-02" db="EMBL/GenBank/DDBJ databases">
        <title>Deep-cultivation of Planctomycetes and their phenomic and genomic characterization uncovers novel biology.</title>
        <authorList>
            <person name="Wiegand S."/>
            <person name="Jogler M."/>
            <person name="Boedeker C."/>
            <person name="Pinto D."/>
            <person name="Vollmers J."/>
            <person name="Rivas-Marin E."/>
            <person name="Kohn T."/>
            <person name="Peeters S.H."/>
            <person name="Heuer A."/>
            <person name="Rast P."/>
            <person name="Oberbeckmann S."/>
            <person name="Bunk B."/>
            <person name="Jeske O."/>
            <person name="Meyerdierks A."/>
            <person name="Storesund J.E."/>
            <person name="Kallscheuer N."/>
            <person name="Luecker S."/>
            <person name="Lage O.M."/>
            <person name="Pohl T."/>
            <person name="Merkel B.J."/>
            <person name="Hornburger P."/>
            <person name="Mueller R.-W."/>
            <person name="Bruemmer F."/>
            <person name="Labrenz M."/>
            <person name="Spormann A.M."/>
            <person name="Op Den Camp H."/>
            <person name="Overmann J."/>
            <person name="Amann R."/>
            <person name="Jetten M.S.M."/>
            <person name="Mascher T."/>
            <person name="Medema M.H."/>
            <person name="Devos D.P."/>
            <person name="Kaster A.-K."/>
            <person name="Ovreas L."/>
            <person name="Rohde M."/>
            <person name="Galperin M.Y."/>
            <person name="Jogler C."/>
        </authorList>
    </citation>
    <scope>NUCLEOTIDE SEQUENCE [LARGE SCALE GENOMIC DNA]</scope>
    <source>
        <strain evidence="1 2">Pla22</strain>
    </source>
</reference>
<keyword evidence="2" id="KW-1185">Reference proteome</keyword>
<evidence type="ECO:0000313" key="2">
    <source>
        <dbReference type="Proteomes" id="UP000316598"/>
    </source>
</evidence>
<gene>
    <name evidence="1" type="ORF">Pla22_02930</name>
</gene>
<proteinExistence type="predicted"/>